<dbReference type="HOGENOM" id="CLU_2808758_0_0_10"/>
<reference evidence="1 2" key="1">
    <citation type="submission" date="2006-02" db="EMBL/GenBank/DDBJ databases">
        <authorList>
            <person name="Murray A."/>
            <person name="Staley J."/>
            <person name="Ferriera S."/>
            <person name="Johnson J."/>
            <person name="Kravitz S."/>
            <person name="Halpern A."/>
            <person name="Remington K."/>
            <person name="Beeson K."/>
            <person name="Tran B."/>
            <person name="Rogers Y.-H."/>
            <person name="Friedman R."/>
            <person name="Venter J.C."/>
        </authorList>
    </citation>
    <scope>NUCLEOTIDE SEQUENCE [LARGE SCALE GENOMIC DNA]</scope>
    <source>
        <strain evidence="1 2">23-P</strain>
    </source>
</reference>
<dbReference type="EMBL" id="AAOG01000002">
    <property type="protein sequence ID" value="EAR12749.1"/>
    <property type="molecule type" value="Genomic_DNA"/>
</dbReference>
<keyword evidence="2" id="KW-1185">Reference proteome</keyword>
<sequence>MSNCRIIPERSAFFKLKKIKQTAILRDLKEDIILVLNNRVDLICWRKKKVSRALKRGGKGSSFKNSK</sequence>
<dbReference type="Proteomes" id="UP000003053">
    <property type="component" value="Unassembled WGS sequence"/>
</dbReference>
<evidence type="ECO:0000313" key="2">
    <source>
        <dbReference type="Proteomes" id="UP000003053"/>
    </source>
</evidence>
<protein>
    <submittedName>
        <fullName evidence="1">Uncharacterized protein</fullName>
    </submittedName>
</protein>
<accession>A4C006</accession>
<organism evidence="1 2">
    <name type="scientific">Polaribacter irgensii 23-P</name>
    <dbReference type="NCBI Taxonomy" id="313594"/>
    <lineage>
        <taxon>Bacteria</taxon>
        <taxon>Pseudomonadati</taxon>
        <taxon>Bacteroidota</taxon>
        <taxon>Flavobacteriia</taxon>
        <taxon>Flavobacteriales</taxon>
        <taxon>Flavobacteriaceae</taxon>
    </lineage>
</organism>
<comment type="caution">
    <text evidence="1">The sequence shown here is derived from an EMBL/GenBank/DDBJ whole genome shotgun (WGS) entry which is preliminary data.</text>
</comment>
<proteinExistence type="predicted"/>
<evidence type="ECO:0000313" key="1">
    <source>
        <dbReference type="EMBL" id="EAR12749.1"/>
    </source>
</evidence>
<gene>
    <name evidence="1" type="ORF">PI23P_08985</name>
</gene>
<name>A4C006_9FLAO</name>
<dbReference type="AlphaFoldDB" id="A4C006"/>